<feature type="coiled-coil region" evidence="6">
    <location>
        <begin position="87"/>
        <end position="114"/>
    </location>
</feature>
<evidence type="ECO:0000313" key="8">
    <source>
        <dbReference type="EMBL" id="GMH21791.1"/>
    </source>
</evidence>
<dbReference type="InterPro" id="IPR036879">
    <property type="entry name" value="TF_MADSbox_sf"/>
</dbReference>
<dbReference type="InterPro" id="IPR002100">
    <property type="entry name" value="TF_MADSbox"/>
</dbReference>
<keyword evidence="3" id="KW-0238">DNA-binding</keyword>
<comment type="subcellular location">
    <subcellularLocation>
        <location evidence="1">Nucleus</location>
    </subcellularLocation>
</comment>
<dbReference type="Gene3D" id="3.40.1810.10">
    <property type="entry name" value="Transcription factor, MADS-box"/>
    <property type="match status" value="1"/>
</dbReference>
<dbReference type="PROSITE" id="PS50066">
    <property type="entry name" value="MADS_BOX_2"/>
    <property type="match status" value="1"/>
</dbReference>
<dbReference type="InterPro" id="IPR033897">
    <property type="entry name" value="SRF-like_MADS-box"/>
</dbReference>
<dbReference type="SMART" id="SM00432">
    <property type="entry name" value="MADS"/>
    <property type="match status" value="1"/>
</dbReference>
<dbReference type="InterPro" id="IPR050142">
    <property type="entry name" value="MADS-box/MEF2_TF"/>
</dbReference>
<gene>
    <name evidence="8" type="ORF">Nepgr_023633</name>
</gene>
<proteinExistence type="predicted"/>
<evidence type="ECO:0000313" key="9">
    <source>
        <dbReference type="Proteomes" id="UP001279734"/>
    </source>
</evidence>
<dbReference type="GO" id="GO:0005634">
    <property type="term" value="C:nucleus"/>
    <property type="evidence" value="ECO:0007669"/>
    <property type="project" value="UniProtKB-SubCell"/>
</dbReference>
<dbReference type="AlphaFoldDB" id="A0AAD3T373"/>
<evidence type="ECO:0000259" key="7">
    <source>
        <dbReference type="PROSITE" id="PS50066"/>
    </source>
</evidence>
<evidence type="ECO:0000256" key="1">
    <source>
        <dbReference type="ARBA" id="ARBA00004123"/>
    </source>
</evidence>
<evidence type="ECO:0000256" key="5">
    <source>
        <dbReference type="ARBA" id="ARBA00023242"/>
    </source>
</evidence>
<evidence type="ECO:0000256" key="2">
    <source>
        <dbReference type="ARBA" id="ARBA00023015"/>
    </source>
</evidence>
<dbReference type="Pfam" id="PF00319">
    <property type="entry name" value="SRF-TF"/>
    <property type="match status" value="1"/>
</dbReference>
<dbReference type="GO" id="GO:0000987">
    <property type="term" value="F:cis-regulatory region sequence-specific DNA binding"/>
    <property type="evidence" value="ECO:0007669"/>
    <property type="project" value="InterPro"/>
</dbReference>
<reference evidence="8" key="1">
    <citation type="submission" date="2023-05" db="EMBL/GenBank/DDBJ databases">
        <title>Nepenthes gracilis genome sequencing.</title>
        <authorList>
            <person name="Fukushima K."/>
        </authorList>
    </citation>
    <scope>NUCLEOTIDE SEQUENCE</scope>
    <source>
        <strain evidence="8">SING2019-196</strain>
    </source>
</reference>
<sequence>MARSAVKLGLIADKTARKTTFRKRKAGLLKKLNELQILCAVDVCAFISSNFDSKPEIWPSVRDARGMIDRLKNTPTMKRNTGEIDQETYLKRRVKKLEEDLKRQKMKNQRLRMLSLVNKCLAESDLENSSSNRAEEMKVLLDDVILIIKEIEKTASSCSVRSDF</sequence>
<comment type="caution">
    <text evidence="8">The sequence shown here is derived from an EMBL/GenBank/DDBJ whole genome shotgun (WGS) entry which is preliminary data.</text>
</comment>
<dbReference type="PRINTS" id="PR00404">
    <property type="entry name" value="MADSDOMAIN"/>
</dbReference>
<accession>A0AAD3T373</accession>
<keyword evidence="2" id="KW-0805">Transcription regulation</keyword>
<dbReference type="CDD" id="cd00266">
    <property type="entry name" value="MADS_SRF_like"/>
    <property type="match status" value="1"/>
</dbReference>
<organism evidence="8 9">
    <name type="scientific">Nepenthes gracilis</name>
    <name type="common">Slender pitcher plant</name>
    <dbReference type="NCBI Taxonomy" id="150966"/>
    <lineage>
        <taxon>Eukaryota</taxon>
        <taxon>Viridiplantae</taxon>
        <taxon>Streptophyta</taxon>
        <taxon>Embryophyta</taxon>
        <taxon>Tracheophyta</taxon>
        <taxon>Spermatophyta</taxon>
        <taxon>Magnoliopsida</taxon>
        <taxon>eudicotyledons</taxon>
        <taxon>Gunneridae</taxon>
        <taxon>Pentapetalae</taxon>
        <taxon>Caryophyllales</taxon>
        <taxon>Nepenthaceae</taxon>
        <taxon>Nepenthes</taxon>
    </lineage>
</organism>
<dbReference type="PANTHER" id="PTHR48019">
    <property type="entry name" value="SERUM RESPONSE FACTOR HOMOLOG"/>
    <property type="match status" value="1"/>
</dbReference>
<dbReference type="GO" id="GO:0045944">
    <property type="term" value="P:positive regulation of transcription by RNA polymerase II"/>
    <property type="evidence" value="ECO:0007669"/>
    <property type="project" value="InterPro"/>
</dbReference>
<evidence type="ECO:0000256" key="3">
    <source>
        <dbReference type="ARBA" id="ARBA00023125"/>
    </source>
</evidence>
<keyword evidence="5" id="KW-0539">Nucleus</keyword>
<keyword evidence="9" id="KW-1185">Reference proteome</keyword>
<evidence type="ECO:0000256" key="6">
    <source>
        <dbReference type="SAM" id="Coils"/>
    </source>
</evidence>
<dbReference type="SUPFAM" id="SSF55455">
    <property type="entry name" value="SRF-like"/>
    <property type="match status" value="1"/>
</dbReference>
<keyword evidence="6" id="KW-0175">Coiled coil</keyword>
<evidence type="ECO:0000256" key="4">
    <source>
        <dbReference type="ARBA" id="ARBA00023163"/>
    </source>
</evidence>
<feature type="domain" description="MADS-box" evidence="7">
    <location>
        <begin position="1"/>
        <end position="50"/>
    </location>
</feature>
<name>A0AAD3T373_NEPGR</name>
<dbReference type="GO" id="GO:0000981">
    <property type="term" value="F:DNA-binding transcription factor activity, RNA polymerase II-specific"/>
    <property type="evidence" value="ECO:0007669"/>
    <property type="project" value="InterPro"/>
</dbReference>
<protein>
    <recommendedName>
        <fullName evidence="7">MADS-box domain-containing protein</fullName>
    </recommendedName>
</protein>
<dbReference type="Proteomes" id="UP001279734">
    <property type="component" value="Unassembled WGS sequence"/>
</dbReference>
<keyword evidence="4" id="KW-0804">Transcription</keyword>
<dbReference type="GO" id="GO:0046983">
    <property type="term" value="F:protein dimerization activity"/>
    <property type="evidence" value="ECO:0007669"/>
    <property type="project" value="InterPro"/>
</dbReference>
<dbReference type="EMBL" id="BSYO01000023">
    <property type="protein sequence ID" value="GMH21791.1"/>
    <property type="molecule type" value="Genomic_DNA"/>
</dbReference>